<dbReference type="Proteomes" id="UP000177870">
    <property type="component" value="Chromosome"/>
</dbReference>
<organism evidence="1 2">
    <name type="scientific">Moorena producens PAL-8-15-08-1</name>
    <dbReference type="NCBI Taxonomy" id="1458985"/>
    <lineage>
        <taxon>Bacteria</taxon>
        <taxon>Bacillati</taxon>
        <taxon>Cyanobacteriota</taxon>
        <taxon>Cyanophyceae</taxon>
        <taxon>Coleofasciculales</taxon>
        <taxon>Coleofasciculaceae</taxon>
        <taxon>Moorena</taxon>
    </lineage>
</organism>
<dbReference type="STRING" id="1458985.BJP34_20340"/>
<accession>A0A1D8TUZ9</accession>
<dbReference type="OrthoDB" id="466921at2"/>
<name>A0A1D8TUZ9_9CYAN</name>
<dbReference type="KEGG" id="mpro:BJP34_20340"/>
<evidence type="ECO:0000313" key="1">
    <source>
        <dbReference type="EMBL" id="AOX01480.1"/>
    </source>
</evidence>
<dbReference type="RefSeq" id="WP_070393918.1">
    <property type="nucleotide sequence ID" value="NZ_CP017599.1"/>
</dbReference>
<dbReference type="AlphaFoldDB" id="A0A1D8TUZ9"/>
<dbReference type="EMBL" id="CP017599">
    <property type="protein sequence ID" value="AOX01480.1"/>
    <property type="molecule type" value="Genomic_DNA"/>
</dbReference>
<reference evidence="2" key="1">
    <citation type="submission" date="2016-10" db="EMBL/GenBank/DDBJ databases">
        <title>Comparative genomics uncovers the prolific and rare metabolic potential of the cyanobacterial genus Moorea.</title>
        <authorList>
            <person name="Leao T."/>
            <person name="Castelao G."/>
            <person name="Korobeynikov A."/>
            <person name="Monroe E.A."/>
            <person name="Podell S."/>
            <person name="Glukhov E."/>
            <person name="Allen E."/>
            <person name="Gerwick W.H."/>
            <person name="Gerwick L."/>
        </authorList>
    </citation>
    <scope>NUCLEOTIDE SEQUENCE [LARGE SCALE GENOMIC DNA]</scope>
    <source>
        <strain evidence="2">PAL-8-15-08-1</strain>
    </source>
</reference>
<proteinExistence type="predicted"/>
<gene>
    <name evidence="1" type="ORF">BJP34_20340</name>
</gene>
<protein>
    <submittedName>
        <fullName evidence="1">Uncharacterized protein</fullName>
    </submittedName>
</protein>
<sequence length="66" mass="7748">MLLIRDIVKQALTTGYLTLEAEDKLRRMLHQKHKKYDLADLDAFMALQEAAMTGRVRQQSREQMNN</sequence>
<evidence type="ECO:0000313" key="2">
    <source>
        <dbReference type="Proteomes" id="UP000177870"/>
    </source>
</evidence>